<accession>A0A1S0UCY5</accession>
<dbReference type="GeneID" id="31252248"/>
<evidence type="ECO:0000313" key="1">
    <source>
        <dbReference type="EMBL" id="EJD73425.1"/>
    </source>
</evidence>
<feature type="non-terminal residue" evidence="1">
    <location>
        <position position="1"/>
    </location>
</feature>
<gene>
    <name evidence="1" type="ORF">LOAG_19153</name>
</gene>
<dbReference type="CTD" id="31252248"/>
<dbReference type="KEGG" id="loa:LOAG_19153"/>
<sequence>ISGISVVRLASAKQLPRLQEALKQKYKERCQLKVNSNSDSNLEARGKDA</sequence>
<dbReference type="EMBL" id="JH714348">
    <property type="protein sequence ID" value="EJD73425.1"/>
    <property type="molecule type" value="Genomic_DNA"/>
</dbReference>
<dbReference type="AlphaFoldDB" id="A0A1S0UCY5"/>
<proteinExistence type="predicted"/>
<organism evidence="1">
    <name type="scientific">Loa loa</name>
    <name type="common">Eye worm</name>
    <name type="synonym">Filaria loa</name>
    <dbReference type="NCBI Taxonomy" id="7209"/>
    <lineage>
        <taxon>Eukaryota</taxon>
        <taxon>Metazoa</taxon>
        <taxon>Ecdysozoa</taxon>
        <taxon>Nematoda</taxon>
        <taxon>Chromadorea</taxon>
        <taxon>Rhabditida</taxon>
        <taxon>Spirurina</taxon>
        <taxon>Spiruromorpha</taxon>
        <taxon>Filarioidea</taxon>
        <taxon>Onchocercidae</taxon>
        <taxon>Loa</taxon>
    </lineage>
</organism>
<dbReference type="RefSeq" id="XP_020304387.1">
    <property type="nucleotide sequence ID" value="XM_020451807.1"/>
</dbReference>
<protein>
    <submittedName>
        <fullName evidence="1">Uncharacterized protein</fullName>
    </submittedName>
</protein>
<reference evidence="1" key="1">
    <citation type="submission" date="2012-04" db="EMBL/GenBank/DDBJ databases">
        <title>The Genome Sequence of Loa loa.</title>
        <authorList>
            <consortium name="The Broad Institute Genome Sequencing Platform"/>
            <consortium name="Broad Institute Genome Sequencing Center for Infectious Disease"/>
            <person name="Nutman T.B."/>
            <person name="Fink D.L."/>
            <person name="Russ C."/>
            <person name="Young S."/>
            <person name="Zeng Q."/>
            <person name="Gargeya S."/>
            <person name="Alvarado L."/>
            <person name="Berlin A."/>
            <person name="Chapman S.B."/>
            <person name="Chen Z."/>
            <person name="Freedman E."/>
            <person name="Gellesch M."/>
            <person name="Goldberg J."/>
            <person name="Griggs A."/>
            <person name="Gujja S."/>
            <person name="Heilman E.R."/>
            <person name="Heiman D."/>
            <person name="Howarth C."/>
            <person name="Mehta T."/>
            <person name="Neiman D."/>
            <person name="Pearson M."/>
            <person name="Roberts A."/>
            <person name="Saif S."/>
            <person name="Shea T."/>
            <person name="Shenoy N."/>
            <person name="Sisk P."/>
            <person name="Stolte C."/>
            <person name="Sykes S."/>
            <person name="White J."/>
            <person name="Yandava C."/>
            <person name="Haas B."/>
            <person name="Henn M.R."/>
            <person name="Nusbaum C."/>
            <person name="Birren B."/>
        </authorList>
    </citation>
    <scope>NUCLEOTIDE SEQUENCE [LARGE SCALE GENOMIC DNA]</scope>
</reference>
<name>A0A1S0UCY5_LOALO</name>